<dbReference type="InterPro" id="IPR000845">
    <property type="entry name" value="Nucleoside_phosphorylase_d"/>
</dbReference>
<evidence type="ECO:0000256" key="5">
    <source>
        <dbReference type="ARBA" id="ARBA00048447"/>
    </source>
</evidence>
<keyword evidence="3 7" id="KW-0328">Glycosyltransferase</keyword>
<dbReference type="PANTHER" id="PTHR43691">
    <property type="entry name" value="URIDINE PHOSPHORYLASE"/>
    <property type="match status" value="1"/>
</dbReference>
<dbReference type="HOGENOM" id="CLU_068457_2_0_14"/>
<sequence length="247" mass="27311">MSTVHNSAPKGSISKLVLVTGDPLRCKRFAELYLTSPKLLSEVRNVYCYTGMYKGVEITLMAHGMGVGSMGIYSYELFSPEIYDADIVIRLGSCGGMSEDVNVNDLVLVTSIHSNSNYGELLHLNPSEDIKPDHELINLAKKTAESLGIPLKSVRNFTSDNFYSKYSLSELHRKTGCDTVEMEAYALGLNAIYHNKKFLTILTVSDVDSNRTSGVIELTRKEREEGLGKMFQVGLETLVSYSKTISS</sequence>
<protein>
    <recommendedName>
        <fullName evidence="2">Uridine phosphorylase</fullName>
        <ecNumber evidence="1">2.4.2.3</ecNumber>
    </recommendedName>
</protein>
<dbReference type="PATRIC" id="fig|1116213.3.peg.39"/>
<dbReference type="InterPro" id="IPR035994">
    <property type="entry name" value="Nucleoside_phosphorylase_sf"/>
</dbReference>
<name>G8C2L0_9MOLU</name>
<keyword evidence="4 7" id="KW-0808">Transferase</keyword>
<proteinExistence type="predicted"/>
<dbReference type="KEGG" id="mhb:MHM_00400"/>
<dbReference type="PANTHER" id="PTHR43691:SF11">
    <property type="entry name" value="FI09636P-RELATED"/>
    <property type="match status" value="1"/>
</dbReference>
<evidence type="ECO:0000259" key="6">
    <source>
        <dbReference type="Pfam" id="PF01048"/>
    </source>
</evidence>
<comment type="catalytic activity">
    <reaction evidence="5">
        <text>uridine + phosphate = alpha-D-ribose 1-phosphate + uracil</text>
        <dbReference type="Rhea" id="RHEA:24388"/>
        <dbReference type="ChEBI" id="CHEBI:16704"/>
        <dbReference type="ChEBI" id="CHEBI:17568"/>
        <dbReference type="ChEBI" id="CHEBI:43474"/>
        <dbReference type="ChEBI" id="CHEBI:57720"/>
        <dbReference type="EC" id="2.4.2.3"/>
    </reaction>
</comment>
<evidence type="ECO:0000256" key="3">
    <source>
        <dbReference type="ARBA" id="ARBA00022676"/>
    </source>
</evidence>
<feature type="domain" description="Nucleoside phosphorylase" evidence="6">
    <location>
        <begin position="15"/>
        <end position="212"/>
    </location>
</feature>
<dbReference type="CDD" id="cd09006">
    <property type="entry name" value="PNP_EcPNPI-like"/>
    <property type="match status" value="1"/>
</dbReference>
<dbReference type="Pfam" id="PF01048">
    <property type="entry name" value="PNP_UDP_1"/>
    <property type="match status" value="1"/>
</dbReference>
<dbReference type="GO" id="GO:0009116">
    <property type="term" value="P:nucleoside metabolic process"/>
    <property type="evidence" value="ECO:0007669"/>
    <property type="project" value="InterPro"/>
</dbReference>
<gene>
    <name evidence="7" type="primary">deoD</name>
    <name evidence="7" type="ORF">MHM_00400</name>
</gene>
<organism evidence="7">
    <name type="scientific">Candidatus Mycoplasma haematominutum 'Birmingham 1'</name>
    <dbReference type="NCBI Taxonomy" id="1116213"/>
    <lineage>
        <taxon>Bacteria</taxon>
        <taxon>Bacillati</taxon>
        <taxon>Mycoplasmatota</taxon>
        <taxon>Mollicutes</taxon>
        <taxon>Mycoplasmataceae</taxon>
        <taxon>Mycoplasma</taxon>
    </lineage>
</organism>
<dbReference type="RefSeq" id="WP_015511423.1">
    <property type="nucleotide sequence ID" value="NC_021007.1"/>
</dbReference>
<dbReference type="GO" id="GO:0005829">
    <property type="term" value="C:cytosol"/>
    <property type="evidence" value="ECO:0007669"/>
    <property type="project" value="TreeGrafter"/>
</dbReference>
<reference evidence="7" key="2">
    <citation type="submission" date="2011-11" db="EMBL/GenBank/DDBJ databases">
        <authorList>
            <person name="Barker E."/>
        </authorList>
    </citation>
    <scope>NUCLEOTIDE SEQUENCE</scope>
    <source>
        <strain evidence="7">Birmingham 1</strain>
    </source>
</reference>
<dbReference type="EMBL" id="HE613254">
    <property type="protein sequence ID" value="CCE66558.1"/>
    <property type="molecule type" value="Genomic_DNA"/>
</dbReference>
<dbReference type="EC" id="2.4.2.3" evidence="1"/>
<reference evidence="7" key="1">
    <citation type="submission" date="2011-11" db="EMBL/GenBank/DDBJ databases">
        <title>Complete genome sequence of Candidatus Mycoplasma haemominutum.</title>
        <authorList>
            <person name="Barker E.N."/>
            <person name="Darby A.C."/>
            <person name="Helps C.R."/>
            <person name="Peters I.R."/>
            <person name="Hughes M.A."/>
            <person name="Radford A.D."/>
            <person name="Novacco M."/>
            <person name="Boretti F."/>
            <person name="Hofmann-Lehmann R."/>
            <person name="Tasker S."/>
        </authorList>
    </citation>
    <scope>NUCLEOTIDE SEQUENCE</scope>
    <source>
        <strain evidence="7">Birmingham 1</strain>
    </source>
</reference>
<evidence type="ECO:0000313" key="7">
    <source>
        <dbReference type="EMBL" id="CCE66558.1"/>
    </source>
</evidence>
<dbReference type="GO" id="GO:0004850">
    <property type="term" value="F:uridine phosphorylase activity"/>
    <property type="evidence" value="ECO:0007669"/>
    <property type="project" value="UniProtKB-EC"/>
</dbReference>
<dbReference type="GO" id="GO:0004731">
    <property type="term" value="F:purine-nucleoside phosphorylase activity"/>
    <property type="evidence" value="ECO:0007669"/>
    <property type="project" value="InterPro"/>
</dbReference>
<dbReference type="AlphaFoldDB" id="G8C2L0"/>
<dbReference type="Gene3D" id="3.40.50.1580">
    <property type="entry name" value="Nucleoside phosphorylase domain"/>
    <property type="match status" value="1"/>
</dbReference>
<evidence type="ECO:0000256" key="2">
    <source>
        <dbReference type="ARBA" id="ARBA00021980"/>
    </source>
</evidence>
<dbReference type="SUPFAM" id="SSF53167">
    <property type="entry name" value="Purine and uridine phosphorylases"/>
    <property type="match status" value="1"/>
</dbReference>
<evidence type="ECO:0000256" key="4">
    <source>
        <dbReference type="ARBA" id="ARBA00022679"/>
    </source>
</evidence>
<evidence type="ECO:0000256" key="1">
    <source>
        <dbReference type="ARBA" id="ARBA00011888"/>
    </source>
</evidence>
<accession>G8C2L0</accession>
<dbReference type="OrthoDB" id="9782889at2"/>
<dbReference type="InterPro" id="IPR004402">
    <property type="entry name" value="DeoD-type"/>
</dbReference>